<proteinExistence type="inferred from homology"/>
<evidence type="ECO:0000256" key="3">
    <source>
        <dbReference type="ARBA" id="ARBA00022679"/>
    </source>
</evidence>
<dbReference type="Proteomes" id="UP001231445">
    <property type="component" value="Chromosome"/>
</dbReference>
<dbReference type="PANTHER" id="PTHR44942:SF4">
    <property type="entry name" value="METHYLTRANSFERASE TYPE 11 DOMAIN-CONTAINING PROTEIN"/>
    <property type="match status" value="1"/>
</dbReference>
<accession>A0A9Y2B6T8</accession>
<dbReference type="Pfam" id="PF08241">
    <property type="entry name" value="Methyltransf_11"/>
    <property type="match status" value="1"/>
</dbReference>
<evidence type="ECO:0000259" key="4">
    <source>
        <dbReference type="Pfam" id="PF08241"/>
    </source>
</evidence>
<evidence type="ECO:0000256" key="1">
    <source>
        <dbReference type="ARBA" id="ARBA00008361"/>
    </source>
</evidence>
<dbReference type="InterPro" id="IPR051052">
    <property type="entry name" value="Diverse_substrate_MTase"/>
</dbReference>
<sequence>MRDKPELVSKSRHKRGGAFNAGFTIAAGLGVYANAHARHVSHVTAVDVSEKMLEFAKINAAEANVDNVTFRATSIESFEAADGSYDAVLMLSLLHLLENPRAALDKAHRLLKPGGLLITSTACLGDSMRWFGMIAPVGAALGLIPKVQFLFVEELRSEIADRGFASLEEFNQGDNRTYFQIARKLA</sequence>
<evidence type="ECO:0000313" key="5">
    <source>
        <dbReference type="EMBL" id="WIW96529.1"/>
    </source>
</evidence>
<dbReference type="GO" id="GO:0032259">
    <property type="term" value="P:methylation"/>
    <property type="evidence" value="ECO:0007669"/>
    <property type="project" value="UniProtKB-KW"/>
</dbReference>
<organism evidence="5 6">
    <name type="scientific">Altererythrobacter rubellus</name>
    <dbReference type="NCBI Taxonomy" id="2173831"/>
    <lineage>
        <taxon>Bacteria</taxon>
        <taxon>Pseudomonadati</taxon>
        <taxon>Pseudomonadota</taxon>
        <taxon>Alphaproteobacteria</taxon>
        <taxon>Sphingomonadales</taxon>
        <taxon>Erythrobacteraceae</taxon>
        <taxon>Altererythrobacter</taxon>
    </lineage>
</organism>
<dbReference type="PANTHER" id="PTHR44942">
    <property type="entry name" value="METHYLTRANSF_11 DOMAIN-CONTAINING PROTEIN"/>
    <property type="match status" value="1"/>
</dbReference>
<dbReference type="KEGG" id="arue:QQX03_05365"/>
<feature type="domain" description="Methyltransferase type 11" evidence="4">
    <location>
        <begin position="25"/>
        <end position="118"/>
    </location>
</feature>
<dbReference type="InterPro" id="IPR013216">
    <property type="entry name" value="Methyltransf_11"/>
</dbReference>
<keyword evidence="6" id="KW-1185">Reference proteome</keyword>
<gene>
    <name evidence="5" type="ORF">QQX03_05365</name>
</gene>
<keyword evidence="3 5" id="KW-0808">Transferase</keyword>
<dbReference type="RefSeq" id="WP_285976835.1">
    <property type="nucleotide sequence ID" value="NZ_CP127221.1"/>
</dbReference>
<dbReference type="GO" id="GO:0008757">
    <property type="term" value="F:S-adenosylmethionine-dependent methyltransferase activity"/>
    <property type="evidence" value="ECO:0007669"/>
    <property type="project" value="InterPro"/>
</dbReference>
<evidence type="ECO:0000313" key="6">
    <source>
        <dbReference type="Proteomes" id="UP001231445"/>
    </source>
</evidence>
<dbReference type="CDD" id="cd02440">
    <property type="entry name" value="AdoMet_MTases"/>
    <property type="match status" value="1"/>
</dbReference>
<dbReference type="Gene3D" id="3.40.50.150">
    <property type="entry name" value="Vaccinia Virus protein VP39"/>
    <property type="match status" value="1"/>
</dbReference>
<name>A0A9Y2B6T8_9SPHN</name>
<dbReference type="InterPro" id="IPR029063">
    <property type="entry name" value="SAM-dependent_MTases_sf"/>
</dbReference>
<protein>
    <submittedName>
        <fullName evidence="5">Class I SAM-dependent methyltransferase</fullName>
        <ecNumber evidence="5">2.1.-.-</ecNumber>
    </submittedName>
</protein>
<dbReference type="SUPFAM" id="SSF53335">
    <property type="entry name" value="S-adenosyl-L-methionine-dependent methyltransferases"/>
    <property type="match status" value="1"/>
</dbReference>
<comment type="similarity">
    <text evidence="1">Belongs to the methyltransferase superfamily.</text>
</comment>
<keyword evidence="2 5" id="KW-0489">Methyltransferase</keyword>
<dbReference type="EC" id="2.1.-.-" evidence="5"/>
<reference evidence="5 6" key="1">
    <citation type="submission" date="2023-06" db="EMBL/GenBank/DDBJ databases">
        <title>Altererythrobacter rubellus NBRC 112769 genome.</title>
        <authorList>
            <person name="Zhang K."/>
        </authorList>
    </citation>
    <scope>NUCLEOTIDE SEQUENCE [LARGE SCALE GENOMIC DNA]</scope>
    <source>
        <strain evidence="5 6">NBRC 112769</strain>
    </source>
</reference>
<dbReference type="AlphaFoldDB" id="A0A9Y2B6T8"/>
<evidence type="ECO:0000256" key="2">
    <source>
        <dbReference type="ARBA" id="ARBA00022603"/>
    </source>
</evidence>
<dbReference type="EMBL" id="CP127221">
    <property type="protein sequence ID" value="WIW96529.1"/>
    <property type="molecule type" value="Genomic_DNA"/>
</dbReference>